<evidence type="ECO:0000256" key="1">
    <source>
        <dbReference type="SAM" id="MobiDB-lite"/>
    </source>
</evidence>
<dbReference type="AlphaFoldDB" id="A0A9P6L197"/>
<proteinExistence type="predicted"/>
<evidence type="ECO:0000313" key="2">
    <source>
        <dbReference type="EMBL" id="KAF9777951.1"/>
    </source>
</evidence>
<reference evidence="2" key="2">
    <citation type="submission" date="2020-11" db="EMBL/GenBank/DDBJ databases">
        <authorList>
            <consortium name="DOE Joint Genome Institute"/>
            <person name="Kuo A."/>
            <person name="Miyauchi S."/>
            <person name="Kiss E."/>
            <person name="Drula E."/>
            <person name="Kohler A."/>
            <person name="Sanchez-Garcia M."/>
            <person name="Andreopoulos B."/>
            <person name="Barry K.W."/>
            <person name="Bonito G."/>
            <person name="Buee M."/>
            <person name="Carver A."/>
            <person name="Chen C."/>
            <person name="Cichocki N."/>
            <person name="Clum A."/>
            <person name="Culley D."/>
            <person name="Crous P.W."/>
            <person name="Fauchery L."/>
            <person name="Girlanda M."/>
            <person name="Hayes R."/>
            <person name="Keri Z."/>
            <person name="Labutti K."/>
            <person name="Lipzen A."/>
            <person name="Lombard V."/>
            <person name="Magnuson J."/>
            <person name="Maillard F."/>
            <person name="Morin E."/>
            <person name="Murat C."/>
            <person name="Nolan M."/>
            <person name="Ohm R."/>
            <person name="Pangilinan J."/>
            <person name="Pereira M."/>
            <person name="Perotto S."/>
            <person name="Peter M."/>
            <person name="Riley R."/>
            <person name="Sitrit Y."/>
            <person name="Stielow B."/>
            <person name="Szollosi G."/>
            <person name="Zifcakova L."/>
            <person name="Stursova M."/>
            <person name="Spatafora J.W."/>
            <person name="Tedersoo L."/>
            <person name="Vaario L.-M."/>
            <person name="Yamada A."/>
            <person name="Yan M."/>
            <person name="Wang P."/>
            <person name="Xu J."/>
            <person name="Bruns T."/>
            <person name="Baldrian P."/>
            <person name="Vilgalys R."/>
            <person name="Henrissat B."/>
            <person name="Grigoriev I.V."/>
            <person name="Hibbett D."/>
            <person name="Nagy L.G."/>
            <person name="Martin F.M."/>
        </authorList>
    </citation>
    <scope>NUCLEOTIDE SEQUENCE</scope>
    <source>
        <strain evidence="2">UH-Tt-Lm1</strain>
    </source>
</reference>
<gene>
    <name evidence="2" type="ORF">BJ322DRAFT_1025520</name>
</gene>
<keyword evidence="3" id="KW-1185">Reference proteome</keyword>
<comment type="caution">
    <text evidence="2">The sequence shown here is derived from an EMBL/GenBank/DDBJ whole genome shotgun (WGS) entry which is preliminary data.</text>
</comment>
<sequence>MAHFIEVQRTSSCGSTGKYCRYWVILRFHTCVVSRPLNVFRTGFIRLGIINSTGLLTSRAYSFSGRLQLCVVPALCLRARKFRKSPALLQISPTRFGYLQRFYPVPTRSKVYNIPGSSAPRAKPSGVLLNTLASCPPTTKNMNSMGSATLLLYPFEGCVMGSIYLQIPTNLTRRKERPMVPAPPPVNSSKPNCRPRDPLDHG</sequence>
<dbReference type="Proteomes" id="UP000736335">
    <property type="component" value="Unassembled WGS sequence"/>
</dbReference>
<accession>A0A9P6L197</accession>
<protein>
    <submittedName>
        <fullName evidence="2">Uncharacterized protein</fullName>
    </submittedName>
</protein>
<dbReference type="EMBL" id="WIUZ02000026">
    <property type="protein sequence ID" value="KAF9777951.1"/>
    <property type="molecule type" value="Genomic_DNA"/>
</dbReference>
<name>A0A9P6L197_9AGAM</name>
<reference evidence="2" key="1">
    <citation type="journal article" date="2020" name="Nat. Commun.">
        <title>Large-scale genome sequencing of mycorrhizal fungi provides insights into the early evolution of symbiotic traits.</title>
        <authorList>
            <person name="Miyauchi S."/>
            <person name="Kiss E."/>
            <person name="Kuo A."/>
            <person name="Drula E."/>
            <person name="Kohler A."/>
            <person name="Sanchez-Garcia M."/>
            <person name="Morin E."/>
            <person name="Andreopoulos B."/>
            <person name="Barry K.W."/>
            <person name="Bonito G."/>
            <person name="Buee M."/>
            <person name="Carver A."/>
            <person name="Chen C."/>
            <person name="Cichocki N."/>
            <person name="Clum A."/>
            <person name="Culley D."/>
            <person name="Crous P.W."/>
            <person name="Fauchery L."/>
            <person name="Girlanda M."/>
            <person name="Hayes R.D."/>
            <person name="Keri Z."/>
            <person name="LaButti K."/>
            <person name="Lipzen A."/>
            <person name="Lombard V."/>
            <person name="Magnuson J."/>
            <person name="Maillard F."/>
            <person name="Murat C."/>
            <person name="Nolan M."/>
            <person name="Ohm R.A."/>
            <person name="Pangilinan J."/>
            <person name="Pereira M.F."/>
            <person name="Perotto S."/>
            <person name="Peter M."/>
            <person name="Pfister S."/>
            <person name="Riley R."/>
            <person name="Sitrit Y."/>
            <person name="Stielow J.B."/>
            <person name="Szollosi G."/>
            <person name="Zifcakova L."/>
            <person name="Stursova M."/>
            <person name="Spatafora J.W."/>
            <person name="Tedersoo L."/>
            <person name="Vaario L.M."/>
            <person name="Yamada A."/>
            <person name="Yan M."/>
            <person name="Wang P."/>
            <person name="Xu J."/>
            <person name="Bruns T."/>
            <person name="Baldrian P."/>
            <person name="Vilgalys R."/>
            <person name="Dunand C."/>
            <person name="Henrissat B."/>
            <person name="Grigoriev I.V."/>
            <person name="Hibbett D."/>
            <person name="Nagy L.G."/>
            <person name="Martin F.M."/>
        </authorList>
    </citation>
    <scope>NUCLEOTIDE SEQUENCE</scope>
    <source>
        <strain evidence="2">UH-Tt-Lm1</strain>
    </source>
</reference>
<evidence type="ECO:0000313" key="3">
    <source>
        <dbReference type="Proteomes" id="UP000736335"/>
    </source>
</evidence>
<organism evidence="2 3">
    <name type="scientific">Thelephora terrestris</name>
    <dbReference type="NCBI Taxonomy" id="56493"/>
    <lineage>
        <taxon>Eukaryota</taxon>
        <taxon>Fungi</taxon>
        <taxon>Dikarya</taxon>
        <taxon>Basidiomycota</taxon>
        <taxon>Agaricomycotina</taxon>
        <taxon>Agaricomycetes</taxon>
        <taxon>Thelephorales</taxon>
        <taxon>Thelephoraceae</taxon>
        <taxon>Thelephora</taxon>
    </lineage>
</organism>
<feature type="region of interest" description="Disordered" evidence="1">
    <location>
        <begin position="175"/>
        <end position="202"/>
    </location>
</feature>